<evidence type="ECO:0000256" key="1">
    <source>
        <dbReference type="SAM" id="MobiDB-lite"/>
    </source>
</evidence>
<dbReference type="Proteomes" id="UP001158576">
    <property type="component" value="Chromosome 2"/>
</dbReference>
<reference evidence="2 3" key="1">
    <citation type="submission" date="2021-04" db="EMBL/GenBank/DDBJ databases">
        <authorList>
            <person name="Bliznina A."/>
        </authorList>
    </citation>
    <scope>NUCLEOTIDE SEQUENCE [LARGE SCALE GENOMIC DNA]</scope>
</reference>
<protein>
    <submittedName>
        <fullName evidence="2">Oidioi.mRNA.OKI2018_I69.chr2.g5876.t1.cds</fullName>
    </submittedName>
</protein>
<name>A0ABN7T1N7_OIKDI</name>
<evidence type="ECO:0000313" key="2">
    <source>
        <dbReference type="EMBL" id="CAG5111585.1"/>
    </source>
</evidence>
<feature type="compositionally biased region" description="Polar residues" evidence="1">
    <location>
        <begin position="115"/>
        <end position="125"/>
    </location>
</feature>
<feature type="compositionally biased region" description="Low complexity" evidence="1">
    <location>
        <begin position="658"/>
        <end position="682"/>
    </location>
</feature>
<accession>A0ABN7T1N7</accession>
<feature type="region of interest" description="Disordered" evidence="1">
    <location>
        <begin position="236"/>
        <end position="258"/>
    </location>
</feature>
<keyword evidence="3" id="KW-1185">Reference proteome</keyword>
<proteinExistence type="predicted"/>
<feature type="region of interest" description="Disordered" evidence="1">
    <location>
        <begin position="645"/>
        <end position="690"/>
    </location>
</feature>
<evidence type="ECO:0000313" key="3">
    <source>
        <dbReference type="Proteomes" id="UP001158576"/>
    </source>
</evidence>
<feature type="region of interest" description="Disordered" evidence="1">
    <location>
        <begin position="110"/>
        <end position="131"/>
    </location>
</feature>
<dbReference type="EMBL" id="OU015567">
    <property type="protein sequence ID" value="CAG5111585.1"/>
    <property type="molecule type" value="Genomic_DNA"/>
</dbReference>
<gene>
    <name evidence="2" type="ORF">OKIOD_LOCUS14641</name>
</gene>
<organism evidence="2 3">
    <name type="scientific">Oikopleura dioica</name>
    <name type="common">Tunicate</name>
    <dbReference type="NCBI Taxonomy" id="34765"/>
    <lineage>
        <taxon>Eukaryota</taxon>
        <taxon>Metazoa</taxon>
        <taxon>Chordata</taxon>
        <taxon>Tunicata</taxon>
        <taxon>Appendicularia</taxon>
        <taxon>Copelata</taxon>
        <taxon>Oikopleuridae</taxon>
        <taxon>Oikopleura</taxon>
    </lineage>
</organism>
<sequence length="690" mass="79258">MSQKSISDIFPPRKRPRPEDDEEVSEVDNPGPQKEWRPIRDQAESLREEFQRDPAFLGMAGFEGEYVIASSQFTGNIRCTAENCPNRSSFRGIAKGKPKKDRMRDHLKAHHLRSTRPQTQPSINPIVNLRNKNPFKPTAKQKEAVADCEAKALASLHLPQGFFGSQHIRERDRLLLTISNCDPNQLELLGGKNKKSMKTNLNNSSLKVKNAIIEAVELFDLPSSYGDSINTFIENMRKPKERPDQDKPKKWNHFLEERGDNPEEKDKIQIYRLKHPSSTETDESIKKKLETEKVSYTKIKSQYRGIRFSNNYDKFGTVLQYEHLIRSIQHGSLKEFSYLLENVDVPNFAFLNAIMFIYRHLHPLLRASEEKISSAAETVQILASVCSFAASVEKELTIKFGKDSSVTSIGAKLAKGLYYKASQMLFEGCWLEKRIKKNGIDDGPGIWKGQEPKRVWPIHHALLVLNFFKRNCKIVKLEDALSEAAKTDEFYRENLNYVQQQTKKWAQSGMEYLSALSKVLNESSIAEPELEEEINLEELNIAGNRIDPELLQESEVREPPPPKNDFELEVEAYKKLNLLQLVAWQKKIEKKNPRTNCESFFLREFWTSEFTKIYLFSKNARRLSLIAHRALLPSNESLQRQLPTWERINHDSRPKQLSSTDSEPRPTSSSSSSEQSASRTISLTLFSTVP</sequence>
<feature type="region of interest" description="Disordered" evidence="1">
    <location>
        <begin position="1"/>
        <end position="41"/>
    </location>
</feature>